<dbReference type="Gramene" id="PSS34605">
    <property type="protein sequence ID" value="PSS34605"/>
    <property type="gene ID" value="CEY00_Acc01708"/>
</dbReference>
<dbReference type="OrthoDB" id="1705669at2759"/>
<dbReference type="STRING" id="1590841.A0A2R6RX57"/>
<proteinExistence type="inferred from homology"/>
<evidence type="ECO:0000256" key="5">
    <source>
        <dbReference type="ARBA" id="ARBA00022919"/>
    </source>
</evidence>
<dbReference type="EMBL" id="NKQK01000002">
    <property type="protein sequence ID" value="PSS34605.1"/>
    <property type="molecule type" value="Genomic_DNA"/>
</dbReference>
<keyword evidence="7" id="KW-0443">Lipid metabolism</keyword>
<dbReference type="GO" id="GO:0005886">
    <property type="term" value="C:plasma membrane"/>
    <property type="evidence" value="ECO:0007669"/>
    <property type="project" value="TreeGrafter"/>
</dbReference>
<evidence type="ECO:0000256" key="4">
    <source>
        <dbReference type="ARBA" id="ARBA00022692"/>
    </source>
</evidence>
<dbReference type="Pfam" id="PF14360">
    <property type="entry name" value="PAP2_C"/>
    <property type="match status" value="1"/>
</dbReference>
<dbReference type="InParanoid" id="A0A2R6RX57"/>
<evidence type="ECO:0000313" key="10">
    <source>
        <dbReference type="EMBL" id="PSS34605.1"/>
    </source>
</evidence>
<accession>A0A2R6RX57</accession>
<protein>
    <submittedName>
        <fullName evidence="10">Phosphatidylinositol:ceramide inositolphosphotransferase</fullName>
    </submittedName>
</protein>
<dbReference type="InterPro" id="IPR045221">
    <property type="entry name" value="Sphingomyelin_synth-like"/>
</dbReference>
<dbReference type="AlphaFoldDB" id="A0A2R6RX57"/>
<evidence type="ECO:0000313" key="11">
    <source>
        <dbReference type="Proteomes" id="UP000241394"/>
    </source>
</evidence>
<evidence type="ECO:0000256" key="3">
    <source>
        <dbReference type="ARBA" id="ARBA00022679"/>
    </source>
</evidence>
<dbReference type="GO" id="GO:0045140">
    <property type="term" value="F:inositol phosphoceramide synthase activity"/>
    <property type="evidence" value="ECO:0007669"/>
    <property type="project" value="TreeGrafter"/>
</dbReference>
<comment type="caution">
    <text evidence="10">The sequence shown here is derived from an EMBL/GenBank/DDBJ whole genome shotgun (WGS) entry which is preliminary data.</text>
</comment>
<dbReference type="InterPro" id="IPR025749">
    <property type="entry name" value="Sphingomyelin_synth-like_dom"/>
</dbReference>
<evidence type="ECO:0000256" key="2">
    <source>
        <dbReference type="ARBA" id="ARBA00005441"/>
    </source>
</evidence>
<dbReference type="GO" id="GO:0046513">
    <property type="term" value="P:ceramide biosynthetic process"/>
    <property type="evidence" value="ECO:0007669"/>
    <property type="project" value="TreeGrafter"/>
</dbReference>
<organism evidence="10 11">
    <name type="scientific">Actinidia chinensis var. chinensis</name>
    <name type="common">Chinese soft-hair kiwi</name>
    <dbReference type="NCBI Taxonomy" id="1590841"/>
    <lineage>
        <taxon>Eukaryota</taxon>
        <taxon>Viridiplantae</taxon>
        <taxon>Streptophyta</taxon>
        <taxon>Embryophyta</taxon>
        <taxon>Tracheophyta</taxon>
        <taxon>Spermatophyta</taxon>
        <taxon>Magnoliopsida</taxon>
        <taxon>eudicotyledons</taxon>
        <taxon>Gunneridae</taxon>
        <taxon>Pentapetalae</taxon>
        <taxon>asterids</taxon>
        <taxon>Ericales</taxon>
        <taxon>Actinidiaceae</taxon>
        <taxon>Actinidia</taxon>
    </lineage>
</organism>
<evidence type="ECO:0000256" key="7">
    <source>
        <dbReference type="ARBA" id="ARBA00023098"/>
    </source>
</evidence>
<evidence type="ECO:0000259" key="9">
    <source>
        <dbReference type="Pfam" id="PF14360"/>
    </source>
</evidence>
<keyword evidence="8" id="KW-0472">Membrane</keyword>
<reference evidence="11" key="2">
    <citation type="journal article" date="2018" name="BMC Genomics">
        <title>A manually annotated Actinidia chinensis var. chinensis (kiwifruit) genome highlights the challenges associated with draft genomes and gene prediction in plants.</title>
        <authorList>
            <person name="Pilkington S.M."/>
            <person name="Crowhurst R."/>
            <person name="Hilario E."/>
            <person name="Nardozza S."/>
            <person name="Fraser L."/>
            <person name="Peng Y."/>
            <person name="Gunaseelan K."/>
            <person name="Simpson R."/>
            <person name="Tahir J."/>
            <person name="Deroles S.C."/>
            <person name="Templeton K."/>
            <person name="Luo Z."/>
            <person name="Davy M."/>
            <person name="Cheng C."/>
            <person name="McNeilage M."/>
            <person name="Scaglione D."/>
            <person name="Liu Y."/>
            <person name="Zhang Q."/>
            <person name="Datson P."/>
            <person name="De Silva N."/>
            <person name="Gardiner S.E."/>
            <person name="Bassett H."/>
            <person name="Chagne D."/>
            <person name="McCallum J."/>
            <person name="Dzierzon H."/>
            <person name="Deng C."/>
            <person name="Wang Y.Y."/>
            <person name="Barron L."/>
            <person name="Manako K."/>
            <person name="Bowen J."/>
            <person name="Foster T.M."/>
            <person name="Erridge Z.A."/>
            <person name="Tiffin H."/>
            <person name="Waite C.N."/>
            <person name="Davies K.M."/>
            <person name="Grierson E.P."/>
            <person name="Laing W.A."/>
            <person name="Kirk R."/>
            <person name="Chen X."/>
            <person name="Wood M."/>
            <person name="Montefiori M."/>
            <person name="Brummell D.A."/>
            <person name="Schwinn K.E."/>
            <person name="Catanach A."/>
            <person name="Fullerton C."/>
            <person name="Li D."/>
            <person name="Meiyalaghan S."/>
            <person name="Nieuwenhuizen N."/>
            <person name="Read N."/>
            <person name="Prakash R."/>
            <person name="Hunter D."/>
            <person name="Zhang H."/>
            <person name="McKenzie M."/>
            <person name="Knabel M."/>
            <person name="Harris A."/>
            <person name="Allan A.C."/>
            <person name="Gleave A."/>
            <person name="Chen A."/>
            <person name="Janssen B.J."/>
            <person name="Plunkett B."/>
            <person name="Ampomah-Dwamena C."/>
            <person name="Voogd C."/>
            <person name="Leif D."/>
            <person name="Lafferty D."/>
            <person name="Souleyre E.J.F."/>
            <person name="Varkonyi-Gasic E."/>
            <person name="Gambi F."/>
            <person name="Hanley J."/>
            <person name="Yao J.L."/>
            <person name="Cheung J."/>
            <person name="David K.M."/>
            <person name="Warren B."/>
            <person name="Marsh K."/>
            <person name="Snowden K.C."/>
            <person name="Lin-Wang K."/>
            <person name="Brian L."/>
            <person name="Martinez-Sanchez M."/>
            <person name="Wang M."/>
            <person name="Ileperuma N."/>
            <person name="Macnee N."/>
            <person name="Campin R."/>
            <person name="McAtee P."/>
            <person name="Drummond R.S.M."/>
            <person name="Espley R.V."/>
            <person name="Ireland H.S."/>
            <person name="Wu R."/>
            <person name="Atkinson R.G."/>
            <person name="Karunairetnam S."/>
            <person name="Bulley S."/>
            <person name="Chunkath S."/>
            <person name="Hanley Z."/>
            <person name="Storey R."/>
            <person name="Thrimawithana A.H."/>
            <person name="Thomson S."/>
            <person name="David C."/>
            <person name="Testolin R."/>
            <person name="Huang H."/>
            <person name="Hellens R.P."/>
            <person name="Schaffer R.J."/>
        </authorList>
    </citation>
    <scope>NUCLEOTIDE SEQUENCE [LARGE SCALE GENOMIC DNA]</scope>
    <source>
        <strain evidence="11">cv. Red5</strain>
    </source>
</reference>
<dbReference type="GO" id="GO:0033188">
    <property type="term" value="F:sphingomyelin synthase activity"/>
    <property type="evidence" value="ECO:0007669"/>
    <property type="project" value="TreeGrafter"/>
</dbReference>
<feature type="domain" description="Sphingomyelin synthase-like" evidence="9">
    <location>
        <begin position="24"/>
        <end position="69"/>
    </location>
</feature>
<dbReference type="GO" id="GO:0005802">
    <property type="term" value="C:trans-Golgi network"/>
    <property type="evidence" value="ECO:0007669"/>
    <property type="project" value="TreeGrafter"/>
</dbReference>
<evidence type="ECO:0000256" key="1">
    <source>
        <dbReference type="ARBA" id="ARBA00004141"/>
    </source>
</evidence>
<dbReference type="PANTHER" id="PTHR21290:SF62">
    <property type="entry name" value="PHOSPHATIDYLINOSITOL:CERAMIDE INOSITOLPHOSPHOTRANSFERASE 1-RELATED"/>
    <property type="match status" value="1"/>
</dbReference>
<keyword evidence="11" id="KW-1185">Reference proteome</keyword>
<keyword evidence="6" id="KW-1133">Transmembrane helix</keyword>
<evidence type="ECO:0000256" key="8">
    <source>
        <dbReference type="ARBA" id="ARBA00023136"/>
    </source>
</evidence>
<keyword evidence="5" id="KW-0746">Sphingolipid metabolism</keyword>
<dbReference type="GO" id="GO:0047493">
    <property type="term" value="F:ceramide cholinephosphotransferase activity"/>
    <property type="evidence" value="ECO:0007669"/>
    <property type="project" value="TreeGrafter"/>
</dbReference>
<dbReference type="Proteomes" id="UP000241394">
    <property type="component" value="Chromosome LG2"/>
</dbReference>
<name>A0A2R6RX57_ACTCC</name>
<dbReference type="GO" id="GO:0005789">
    <property type="term" value="C:endoplasmic reticulum membrane"/>
    <property type="evidence" value="ECO:0007669"/>
    <property type="project" value="TreeGrafter"/>
</dbReference>
<dbReference type="PANTHER" id="PTHR21290">
    <property type="entry name" value="SPHINGOMYELIN SYNTHETASE"/>
    <property type="match status" value="1"/>
</dbReference>
<dbReference type="OMA" id="CAHASSQ"/>
<gene>
    <name evidence="10" type="ORF">CEY00_Acc01708</name>
</gene>
<comment type="similarity">
    <text evidence="2">Belongs to the sphingomyelin synthase family.</text>
</comment>
<dbReference type="GO" id="GO:0000139">
    <property type="term" value="C:Golgi membrane"/>
    <property type="evidence" value="ECO:0007669"/>
    <property type="project" value="TreeGrafter"/>
</dbReference>
<keyword evidence="4" id="KW-0812">Transmembrane</keyword>
<reference evidence="10 11" key="1">
    <citation type="submission" date="2017-07" db="EMBL/GenBank/DDBJ databases">
        <title>An improved, manually edited Actinidia chinensis var. chinensis (kiwifruit) genome highlights the challenges associated with draft genomes and gene prediction in plants.</title>
        <authorList>
            <person name="Pilkington S."/>
            <person name="Crowhurst R."/>
            <person name="Hilario E."/>
            <person name="Nardozza S."/>
            <person name="Fraser L."/>
            <person name="Peng Y."/>
            <person name="Gunaseelan K."/>
            <person name="Simpson R."/>
            <person name="Tahir J."/>
            <person name="Deroles S."/>
            <person name="Templeton K."/>
            <person name="Luo Z."/>
            <person name="Davy M."/>
            <person name="Cheng C."/>
            <person name="Mcneilage M."/>
            <person name="Scaglione D."/>
            <person name="Liu Y."/>
            <person name="Zhang Q."/>
            <person name="Datson P."/>
            <person name="De Silva N."/>
            <person name="Gardiner S."/>
            <person name="Bassett H."/>
            <person name="Chagne D."/>
            <person name="Mccallum J."/>
            <person name="Dzierzon H."/>
            <person name="Deng C."/>
            <person name="Wang Y.-Y."/>
            <person name="Barron N."/>
            <person name="Manako K."/>
            <person name="Bowen J."/>
            <person name="Foster T."/>
            <person name="Erridge Z."/>
            <person name="Tiffin H."/>
            <person name="Waite C."/>
            <person name="Davies K."/>
            <person name="Grierson E."/>
            <person name="Laing W."/>
            <person name="Kirk R."/>
            <person name="Chen X."/>
            <person name="Wood M."/>
            <person name="Montefiori M."/>
            <person name="Brummell D."/>
            <person name="Schwinn K."/>
            <person name="Catanach A."/>
            <person name="Fullerton C."/>
            <person name="Li D."/>
            <person name="Meiyalaghan S."/>
            <person name="Nieuwenhuizen N."/>
            <person name="Read N."/>
            <person name="Prakash R."/>
            <person name="Hunter D."/>
            <person name="Zhang H."/>
            <person name="Mckenzie M."/>
            <person name="Knabel M."/>
            <person name="Harris A."/>
            <person name="Allan A."/>
            <person name="Chen A."/>
            <person name="Janssen B."/>
            <person name="Plunkett B."/>
            <person name="Dwamena C."/>
            <person name="Voogd C."/>
            <person name="Leif D."/>
            <person name="Lafferty D."/>
            <person name="Souleyre E."/>
            <person name="Varkonyi-Gasic E."/>
            <person name="Gambi F."/>
            <person name="Hanley J."/>
            <person name="Yao J.-L."/>
            <person name="Cheung J."/>
            <person name="David K."/>
            <person name="Warren B."/>
            <person name="Marsh K."/>
            <person name="Snowden K."/>
            <person name="Lin-Wang K."/>
            <person name="Brian L."/>
            <person name="Martinez-Sanchez M."/>
            <person name="Wang M."/>
            <person name="Ileperuma N."/>
            <person name="Macnee N."/>
            <person name="Campin R."/>
            <person name="Mcatee P."/>
            <person name="Drummond R."/>
            <person name="Espley R."/>
            <person name="Ireland H."/>
            <person name="Wu R."/>
            <person name="Atkinson R."/>
            <person name="Karunairetnam S."/>
            <person name="Bulley S."/>
            <person name="Chunkath S."/>
            <person name="Hanley Z."/>
            <person name="Storey R."/>
            <person name="Thrimawithana A."/>
            <person name="Thomson S."/>
            <person name="David C."/>
            <person name="Testolin R."/>
        </authorList>
    </citation>
    <scope>NUCLEOTIDE SEQUENCE [LARGE SCALE GENOMIC DNA]</scope>
    <source>
        <strain evidence="11">cv. Red5</strain>
        <tissue evidence="10">Young leaf</tissue>
    </source>
</reference>
<sequence length="140" mass="15519">MVSEPDLCSEMCGPLCAHASSQSVSRSAFIKQCAWFIVVIQGLLIVASHKHYTIDVIVARYTVNLVVFFIDRKLPELPDRTSAAVFLLPLRKDIRTKDKNHKLLNGNSGDPLHRRVRTPLNSKILEDGNTVHVDAATTGV</sequence>
<evidence type="ECO:0000256" key="6">
    <source>
        <dbReference type="ARBA" id="ARBA00022989"/>
    </source>
</evidence>
<keyword evidence="3 10" id="KW-0808">Transferase</keyword>
<comment type="subcellular location">
    <subcellularLocation>
        <location evidence="1">Membrane</location>
        <topology evidence="1">Multi-pass membrane protein</topology>
    </subcellularLocation>
</comment>